<reference evidence="1 2" key="1">
    <citation type="journal article" date="2019" name="Genome Biol. Evol.">
        <title>Insights into the evolution of the New World diploid cottons (Gossypium, subgenus Houzingenia) based on genome sequencing.</title>
        <authorList>
            <person name="Grover C.E."/>
            <person name="Arick M.A. 2nd"/>
            <person name="Thrash A."/>
            <person name="Conover J.L."/>
            <person name="Sanders W.S."/>
            <person name="Peterson D.G."/>
            <person name="Frelichowski J.E."/>
            <person name="Scheffler J.A."/>
            <person name="Scheffler B.E."/>
            <person name="Wendel J.F."/>
        </authorList>
    </citation>
    <scope>NUCLEOTIDE SEQUENCE [LARGE SCALE GENOMIC DNA]</scope>
    <source>
        <strain evidence="1">8</strain>
        <tissue evidence="1">Leaf</tissue>
    </source>
</reference>
<name>A0A7J9EVQ0_9ROSI</name>
<accession>A0A7J9EVQ0</accession>
<keyword evidence="2" id="KW-1185">Reference proteome</keyword>
<comment type="caution">
    <text evidence="1">The sequence shown here is derived from an EMBL/GenBank/DDBJ whole genome shotgun (WGS) entry which is preliminary data.</text>
</comment>
<protein>
    <submittedName>
        <fullName evidence="1">Uncharacterized protein</fullName>
    </submittedName>
</protein>
<dbReference type="AlphaFoldDB" id="A0A7J9EVQ0"/>
<proteinExistence type="predicted"/>
<gene>
    <name evidence="1" type="ORF">Gotri_011732</name>
</gene>
<organism evidence="1 2">
    <name type="scientific">Gossypium trilobum</name>
    <dbReference type="NCBI Taxonomy" id="34281"/>
    <lineage>
        <taxon>Eukaryota</taxon>
        <taxon>Viridiplantae</taxon>
        <taxon>Streptophyta</taxon>
        <taxon>Embryophyta</taxon>
        <taxon>Tracheophyta</taxon>
        <taxon>Spermatophyta</taxon>
        <taxon>Magnoliopsida</taxon>
        <taxon>eudicotyledons</taxon>
        <taxon>Gunneridae</taxon>
        <taxon>Pentapetalae</taxon>
        <taxon>rosids</taxon>
        <taxon>malvids</taxon>
        <taxon>Malvales</taxon>
        <taxon>Malvaceae</taxon>
        <taxon>Malvoideae</taxon>
        <taxon>Gossypium</taxon>
    </lineage>
</organism>
<evidence type="ECO:0000313" key="1">
    <source>
        <dbReference type="EMBL" id="MBA0776784.1"/>
    </source>
</evidence>
<dbReference type="Proteomes" id="UP000593568">
    <property type="component" value="Unassembled WGS sequence"/>
</dbReference>
<evidence type="ECO:0000313" key="2">
    <source>
        <dbReference type="Proteomes" id="UP000593568"/>
    </source>
</evidence>
<sequence length="33" mass="3869">MMLVGLNGLFFGPLTVRWLLRSFRPKTMLFGRI</sequence>
<dbReference type="EMBL" id="JABEZW010000009">
    <property type="protein sequence ID" value="MBA0776784.1"/>
    <property type="molecule type" value="Genomic_DNA"/>
</dbReference>